<dbReference type="InterPro" id="IPR043504">
    <property type="entry name" value="Peptidase_S1_PA_chymotrypsin"/>
</dbReference>
<dbReference type="Gene3D" id="2.60.120.290">
    <property type="entry name" value="Spermadhesin, CUB domain"/>
    <property type="match status" value="1"/>
</dbReference>
<organism evidence="8 9">
    <name type="scientific">Stichopus japonicus</name>
    <name type="common">Sea cucumber</name>
    <dbReference type="NCBI Taxonomy" id="307972"/>
    <lineage>
        <taxon>Eukaryota</taxon>
        <taxon>Metazoa</taxon>
        <taxon>Echinodermata</taxon>
        <taxon>Eleutherozoa</taxon>
        <taxon>Echinozoa</taxon>
        <taxon>Holothuroidea</taxon>
        <taxon>Aspidochirotacea</taxon>
        <taxon>Aspidochirotida</taxon>
        <taxon>Stichopodidae</taxon>
        <taxon>Apostichopus</taxon>
    </lineage>
</organism>
<proteinExistence type="predicted"/>
<feature type="domain" description="Peptidase S1" evidence="7">
    <location>
        <begin position="139"/>
        <end position="378"/>
    </location>
</feature>
<evidence type="ECO:0000256" key="1">
    <source>
        <dbReference type="ARBA" id="ARBA00022670"/>
    </source>
</evidence>
<evidence type="ECO:0000256" key="6">
    <source>
        <dbReference type="RuleBase" id="RU363034"/>
    </source>
</evidence>
<evidence type="ECO:0000313" key="9">
    <source>
        <dbReference type="Proteomes" id="UP000230750"/>
    </source>
</evidence>
<dbReference type="PROSITE" id="PS01209">
    <property type="entry name" value="LDLRA_1"/>
    <property type="match status" value="1"/>
</dbReference>
<dbReference type="CDD" id="cd00190">
    <property type="entry name" value="Tryp_SPc"/>
    <property type="match status" value="1"/>
</dbReference>
<evidence type="ECO:0000256" key="4">
    <source>
        <dbReference type="ARBA" id="ARBA00023157"/>
    </source>
</evidence>
<dbReference type="PROSITE" id="PS00135">
    <property type="entry name" value="TRYPSIN_SER"/>
    <property type="match status" value="1"/>
</dbReference>
<sequence length="378" mass="41438">MVFVTYQGFQLLVAFEFINTEKGFDFIKVGDGNIIGEHVLLSWSGGPTAEVQVVSSGNFVWLLFETDKSFASAGFHCSVTPVLISQSDLDCDQSFNCKNGACVPESSVCDQITTCGNGLDEDALTCSGCGVRPLSFSRIVGGVAAQPGEWPWQVSIRQNSALYNFEGHLCGGTLLNKRWVLSAAHCFNKYDRNEAEYKVVLGNHRVNDLDDTQQSINVSEVIVHPYYNSFTKNNDIALLRLSGDVEFNDYIRPACLPSQDWPAGTSVWITGWGEQEVFPEDETLQEISVPIISTATCNQPGWYKGYVIECCMFCAGLPEGGKDSCQGDSGGPVVVENELGAFEVMGIVSWGIGCAEPNYPGVYTRVFAYLSWINETIY</sequence>
<dbReference type="Pfam" id="PF00089">
    <property type="entry name" value="Trypsin"/>
    <property type="match status" value="1"/>
</dbReference>
<dbReference type="InterPro" id="IPR001254">
    <property type="entry name" value="Trypsin_dom"/>
</dbReference>
<dbReference type="SMART" id="SM00192">
    <property type="entry name" value="LDLa"/>
    <property type="match status" value="1"/>
</dbReference>
<evidence type="ECO:0000256" key="2">
    <source>
        <dbReference type="ARBA" id="ARBA00022801"/>
    </source>
</evidence>
<evidence type="ECO:0000256" key="5">
    <source>
        <dbReference type="PROSITE-ProRule" id="PRU00124"/>
    </source>
</evidence>
<keyword evidence="3 6" id="KW-0720">Serine protease</keyword>
<keyword evidence="4 5" id="KW-1015">Disulfide bond</keyword>
<feature type="disulfide bond" evidence="5">
    <location>
        <begin position="97"/>
        <end position="115"/>
    </location>
</feature>
<dbReference type="Proteomes" id="UP000230750">
    <property type="component" value="Unassembled WGS sequence"/>
</dbReference>
<dbReference type="PROSITE" id="PS50240">
    <property type="entry name" value="TRYPSIN_DOM"/>
    <property type="match status" value="1"/>
</dbReference>
<reference evidence="8 9" key="1">
    <citation type="journal article" date="2017" name="PLoS Biol.">
        <title>The sea cucumber genome provides insights into morphological evolution and visceral regeneration.</title>
        <authorList>
            <person name="Zhang X."/>
            <person name="Sun L."/>
            <person name="Yuan J."/>
            <person name="Sun Y."/>
            <person name="Gao Y."/>
            <person name="Zhang L."/>
            <person name="Li S."/>
            <person name="Dai H."/>
            <person name="Hamel J.F."/>
            <person name="Liu C."/>
            <person name="Yu Y."/>
            <person name="Liu S."/>
            <person name="Lin W."/>
            <person name="Guo K."/>
            <person name="Jin S."/>
            <person name="Xu P."/>
            <person name="Storey K.B."/>
            <person name="Huan P."/>
            <person name="Zhang T."/>
            <person name="Zhou Y."/>
            <person name="Zhang J."/>
            <person name="Lin C."/>
            <person name="Li X."/>
            <person name="Xing L."/>
            <person name="Huo D."/>
            <person name="Sun M."/>
            <person name="Wang L."/>
            <person name="Mercier A."/>
            <person name="Li F."/>
            <person name="Yang H."/>
            <person name="Xiang J."/>
        </authorList>
    </citation>
    <scope>NUCLEOTIDE SEQUENCE [LARGE SCALE GENOMIC DNA]</scope>
    <source>
        <strain evidence="8">Shaxun</strain>
        <tissue evidence="8">Muscle</tissue>
    </source>
</reference>
<dbReference type="InterPro" id="IPR001314">
    <property type="entry name" value="Peptidase_S1A"/>
</dbReference>
<dbReference type="PANTHER" id="PTHR24252">
    <property type="entry name" value="ACROSIN-RELATED"/>
    <property type="match status" value="1"/>
</dbReference>
<dbReference type="InterPro" id="IPR002172">
    <property type="entry name" value="LDrepeatLR_classA_rpt"/>
</dbReference>
<evidence type="ECO:0000259" key="7">
    <source>
        <dbReference type="PROSITE" id="PS50240"/>
    </source>
</evidence>
<dbReference type="InterPro" id="IPR036055">
    <property type="entry name" value="LDL_receptor-like_sf"/>
</dbReference>
<dbReference type="InterPro" id="IPR023415">
    <property type="entry name" value="LDLR_class-A_CS"/>
</dbReference>
<name>A0A2G8KXG3_STIJA</name>
<protein>
    <submittedName>
        <fullName evidence="8">Trypsin-like serine protease</fullName>
    </submittedName>
</protein>
<accession>A0A2G8KXG3</accession>
<dbReference type="GO" id="GO:0006508">
    <property type="term" value="P:proteolysis"/>
    <property type="evidence" value="ECO:0007669"/>
    <property type="project" value="UniProtKB-KW"/>
</dbReference>
<dbReference type="PANTHER" id="PTHR24252:SF7">
    <property type="entry name" value="HYALIN"/>
    <property type="match status" value="1"/>
</dbReference>
<comment type="caution">
    <text evidence="8">The sequence shown here is derived from an EMBL/GenBank/DDBJ whole genome shotgun (WGS) entry which is preliminary data.</text>
</comment>
<comment type="caution">
    <text evidence="5">Lacks conserved residue(s) required for the propagation of feature annotation.</text>
</comment>
<dbReference type="InterPro" id="IPR018114">
    <property type="entry name" value="TRYPSIN_HIS"/>
</dbReference>
<dbReference type="PRINTS" id="PR00722">
    <property type="entry name" value="CHYMOTRYPSIN"/>
</dbReference>
<dbReference type="InterPro" id="IPR009003">
    <property type="entry name" value="Peptidase_S1_PA"/>
</dbReference>
<keyword evidence="2 6" id="KW-0378">Hydrolase</keyword>
<dbReference type="SUPFAM" id="SSF50494">
    <property type="entry name" value="Trypsin-like serine proteases"/>
    <property type="match status" value="1"/>
</dbReference>
<dbReference type="STRING" id="307972.A0A2G8KXG3"/>
<keyword evidence="9" id="KW-1185">Reference proteome</keyword>
<dbReference type="SMART" id="SM00020">
    <property type="entry name" value="Tryp_SPc"/>
    <property type="match status" value="1"/>
</dbReference>
<dbReference type="PROSITE" id="PS00134">
    <property type="entry name" value="TRYPSIN_HIS"/>
    <property type="match status" value="1"/>
</dbReference>
<dbReference type="Gene3D" id="4.10.400.10">
    <property type="entry name" value="Low-density Lipoprotein Receptor"/>
    <property type="match status" value="1"/>
</dbReference>
<dbReference type="OrthoDB" id="10059102at2759"/>
<dbReference type="SUPFAM" id="SSF49854">
    <property type="entry name" value="Spermadhesin, CUB domain"/>
    <property type="match status" value="1"/>
</dbReference>
<dbReference type="PROSITE" id="PS50068">
    <property type="entry name" value="LDLRA_2"/>
    <property type="match status" value="1"/>
</dbReference>
<dbReference type="InterPro" id="IPR033116">
    <property type="entry name" value="TRYPSIN_SER"/>
</dbReference>
<dbReference type="CDD" id="cd00112">
    <property type="entry name" value="LDLa"/>
    <property type="match status" value="1"/>
</dbReference>
<dbReference type="GO" id="GO:0004252">
    <property type="term" value="F:serine-type endopeptidase activity"/>
    <property type="evidence" value="ECO:0007669"/>
    <property type="project" value="InterPro"/>
</dbReference>
<dbReference type="AlphaFoldDB" id="A0A2G8KXG3"/>
<evidence type="ECO:0000313" key="8">
    <source>
        <dbReference type="EMBL" id="PIK52689.1"/>
    </source>
</evidence>
<evidence type="ECO:0000256" key="3">
    <source>
        <dbReference type="ARBA" id="ARBA00022825"/>
    </source>
</evidence>
<dbReference type="Gene3D" id="2.40.10.10">
    <property type="entry name" value="Trypsin-like serine proteases"/>
    <property type="match status" value="1"/>
</dbReference>
<dbReference type="SUPFAM" id="SSF57424">
    <property type="entry name" value="LDL receptor-like module"/>
    <property type="match status" value="1"/>
</dbReference>
<keyword evidence="1 6" id="KW-0645">Protease</keyword>
<gene>
    <name evidence="8" type="ORF">BSL78_10423</name>
</gene>
<dbReference type="EMBL" id="MRZV01000317">
    <property type="protein sequence ID" value="PIK52689.1"/>
    <property type="molecule type" value="Genomic_DNA"/>
</dbReference>
<dbReference type="InterPro" id="IPR035914">
    <property type="entry name" value="Sperma_CUB_dom_sf"/>
</dbReference>
<dbReference type="FunFam" id="2.40.10.10:FF:000003">
    <property type="entry name" value="Transmembrane serine protease 3"/>
    <property type="match status" value="1"/>
</dbReference>